<feature type="transmembrane region" description="Helical" evidence="5">
    <location>
        <begin position="20"/>
        <end position="37"/>
    </location>
</feature>
<evidence type="ECO:0000259" key="6">
    <source>
        <dbReference type="Pfam" id="PF13515"/>
    </source>
</evidence>
<feature type="transmembrane region" description="Helical" evidence="5">
    <location>
        <begin position="92"/>
        <end position="110"/>
    </location>
</feature>
<name>A0ABR6BRT3_9PSEU</name>
<gene>
    <name evidence="7" type="ORF">BC739_006840</name>
</gene>
<evidence type="ECO:0000313" key="7">
    <source>
        <dbReference type="EMBL" id="MBA8929622.1"/>
    </source>
</evidence>
<evidence type="ECO:0000256" key="4">
    <source>
        <dbReference type="ARBA" id="ARBA00023136"/>
    </source>
</evidence>
<comment type="caution">
    <text evidence="7">The sequence shown here is derived from an EMBL/GenBank/DDBJ whole genome shotgun (WGS) entry which is preliminary data.</text>
</comment>
<keyword evidence="4 5" id="KW-0472">Membrane</keyword>
<sequence>MANRVLAELRRRLRRLQRTALPIGQAGVAAGGAWLIATELVGHPHPFFAPSAAVTCLGVAMGQRLRRVVELVVGVSVGVGIGDLLISRIGSGTWQIVLVVVLAMAAAVLLDGGAVIALQSGTSAVLVATLLPPSTTGGYDRMVDALIGGATGLAAMALLPANPLTLAHRHADTVLRELGAVLRAIGDAVTARDAVAAAAALTRARASQRALDEFKAALVTGTEVATIAPIRWRRRGELDRYKLALGAVDLAIRNTRVLARRAMSVLRDEEDVPQGLPLVLNGLADCADALRRELARQVDPVLTRALLRDLAARTDELLAGAGFSVRVVVAQLRSIIVDLLVASGVSRADAIGALPALPEAEGA</sequence>
<keyword evidence="3 5" id="KW-1133">Transmembrane helix</keyword>
<evidence type="ECO:0000256" key="3">
    <source>
        <dbReference type="ARBA" id="ARBA00022989"/>
    </source>
</evidence>
<reference evidence="7 8" key="1">
    <citation type="submission" date="2020-08" db="EMBL/GenBank/DDBJ databases">
        <title>Genomic Encyclopedia of Archaeal and Bacterial Type Strains, Phase II (KMG-II): from individual species to whole genera.</title>
        <authorList>
            <person name="Goeker M."/>
        </authorList>
    </citation>
    <scope>NUCLEOTIDE SEQUENCE [LARGE SCALE GENOMIC DNA]</scope>
    <source>
        <strain evidence="7 8">DSM 43850</strain>
    </source>
</reference>
<evidence type="ECO:0000256" key="5">
    <source>
        <dbReference type="SAM" id="Phobius"/>
    </source>
</evidence>
<feature type="transmembrane region" description="Helical" evidence="5">
    <location>
        <begin position="68"/>
        <end position="86"/>
    </location>
</feature>
<dbReference type="Pfam" id="PF13515">
    <property type="entry name" value="FUSC_2"/>
    <property type="match status" value="1"/>
</dbReference>
<dbReference type="InterPro" id="IPR049453">
    <property type="entry name" value="Memb_transporter_dom"/>
</dbReference>
<dbReference type="EMBL" id="JACJID010000005">
    <property type="protein sequence ID" value="MBA8929622.1"/>
    <property type="molecule type" value="Genomic_DNA"/>
</dbReference>
<comment type="subcellular location">
    <subcellularLocation>
        <location evidence="1">Membrane</location>
        <topology evidence="1">Multi-pass membrane protein</topology>
    </subcellularLocation>
</comment>
<feature type="domain" description="Integral membrane bound transporter" evidence="6">
    <location>
        <begin position="34"/>
        <end position="154"/>
    </location>
</feature>
<keyword evidence="8" id="KW-1185">Reference proteome</keyword>
<protein>
    <submittedName>
        <fullName evidence="7">Uncharacterized membrane protein YgaE (UPF0421/DUF939 family)</fullName>
    </submittedName>
</protein>
<dbReference type="Proteomes" id="UP000517916">
    <property type="component" value="Unassembled WGS sequence"/>
</dbReference>
<dbReference type="RefSeq" id="WP_318296775.1">
    <property type="nucleotide sequence ID" value="NZ_BAAABQ010000089.1"/>
</dbReference>
<evidence type="ECO:0000313" key="8">
    <source>
        <dbReference type="Proteomes" id="UP000517916"/>
    </source>
</evidence>
<proteinExistence type="predicted"/>
<accession>A0ABR6BRT3</accession>
<evidence type="ECO:0000256" key="2">
    <source>
        <dbReference type="ARBA" id="ARBA00022692"/>
    </source>
</evidence>
<evidence type="ECO:0000256" key="1">
    <source>
        <dbReference type="ARBA" id="ARBA00004141"/>
    </source>
</evidence>
<organism evidence="7 8">
    <name type="scientific">Kutzneria viridogrisea</name>
    <dbReference type="NCBI Taxonomy" id="47990"/>
    <lineage>
        <taxon>Bacteria</taxon>
        <taxon>Bacillati</taxon>
        <taxon>Actinomycetota</taxon>
        <taxon>Actinomycetes</taxon>
        <taxon>Pseudonocardiales</taxon>
        <taxon>Pseudonocardiaceae</taxon>
        <taxon>Kutzneria</taxon>
    </lineage>
</organism>
<keyword evidence="2 5" id="KW-0812">Transmembrane</keyword>